<keyword evidence="2" id="KW-0732">Signal</keyword>
<evidence type="ECO:0000256" key="2">
    <source>
        <dbReference type="SAM" id="SignalP"/>
    </source>
</evidence>
<name>A0ABW6U725_9ACTN</name>
<gene>
    <name evidence="3" type="ORF">ACFYZM_29210</name>
</gene>
<protein>
    <recommendedName>
        <fullName evidence="5">Secreted protein</fullName>
    </recommendedName>
</protein>
<dbReference type="RefSeq" id="WP_388632762.1">
    <property type="nucleotide sequence ID" value="NZ_JBIAUT010000014.1"/>
</dbReference>
<proteinExistence type="predicted"/>
<evidence type="ECO:0000313" key="3">
    <source>
        <dbReference type="EMBL" id="MFF4220321.1"/>
    </source>
</evidence>
<feature type="signal peptide" evidence="2">
    <location>
        <begin position="1"/>
        <end position="24"/>
    </location>
</feature>
<organism evidence="3 4">
    <name type="scientific">Streptomyces nondiastaticus</name>
    <dbReference type="NCBI Taxonomy" id="3154512"/>
    <lineage>
        <taxon>Bacteria</taxon>
        <taxon>Bacillati</taxon>
        <taxon>Actinomycetota</taxon>
        <taxon>Actinomycetes</taxon>
        <taxon>Kitasatosporales</taxon>
        <taxon>Streptomycetaceae</taxon>
        <taxon>Streptomyces</taxon>
    </lineage>
</organism>
<sequence>MSRRVAQRRLSAVRGAMGSVAALAAGLVLVAGTAGTAAAIPADGGARAGAVGCGSDQEAKQPSAAAAAAARAATAEPPAAATGTAAEKISYSLPSQLPIGMWSRSGVTLRTPVTKGTVRLDVRSRGFGTDSLAVQRYVPKTHKWTDLKSRSTGSDTHGVFTFPVTADASAAHPHSVALRIQDLDRPGTLTVTASVDDGKGRTHRAPARTAATTRPDVSVTGWRSGDRLSRGGAPSAPFTVTVKNTTDRPYPALYASYFAYGAGKSHALAPKDLVLQQYRPGHGWERVPLVAGGCDPGMSAALLPVVKGPLAPGATASYRLRIAVAGSAPRDVPRADAGVTVGNGDLSFHHQELPFAIR</sequence>
<comment type="caution">
    <text evidence="3">The sequence shown here is derived from an EMBL/GenBank/DDBJ whole genome shotgun (WGS) entry which is preliminary data.</text>
</comment>
<dbReference type="Proteomes" id="UP001602123">
    <property type="component" value="Unassembled WGS sequence"/>
</dbReference>
<evidence type="ECO:0000313" key="4">
    <source>
        <dbReference type="Proteomes" id="UP001602123"/>
    </source>
</evidence>
<feature type="chain" id="PRO_5046598515" description="Secreted protein" evidence="2">
    <location>
        <begin position="25"/>
        <end position="358"/>
    </location>
</feature>
<evidence type="ECO:0000256" key="1">
    <source>
        <dbReference type="SAM" id="MobiDB-lite"/>
    </source>
</evidence>
<keyword evidence="4" id="KW-1185">Reference proteome</keyword>
<feature type="region of interest" description="Disordered" evidence="1">
    <location>
        <begin position="192"/>
        <end position="230"/>
    </location>
</feature>
<accession>A0ABW6U725</accession>
<evidence type="ECO:0008006" key="5">
    <source>
        <dbReference type="Google" id="ProtNLM"/>
    </source>
</evidence>
<reference evidence="3 4" key="1">
    <citation type="submission" date="2024-10" db="EMBL/GenBank/DDBJ databases">
        <title>The Natural Products Discovery Center: Release of the First 8490 Sequenced Strains for Exploring Actinobacteria Biosynthetic Diversity.</title>
        <authorList>
            <person name="Kalkreuter E."/>
            <person name="Kautsar S.A."/>
            <person name="Yang D."/>
            <person name="Bader C.D."/>
            <person name="Teijaro C.N."/>
            <person name="Fluegel L."/>
            <person name="Davis C.M."/>
            <person name="Simpson J.R."/>
            <person name="Lauterbach L."/>
            <person name="Steele A.D."/>
            <person name="Gui C."/>
            <person name="Meng S."/>
            <person name="Li G."/>
            <person name="Viehrig K."/>
            <person name="Ye F."/>
            <person name="Su P."/>
            <person name="Kiefer A.F."/>
            <person name="Nichols A."/>
            <person name="Cepeda A.J."/>
            <person name="Yan W."/>
            <person name="Fan B."/>
            <person name="Jiang Y."/>
            <person name="Adhikari A."/>
            <person name="Zheng C.-J."/>
            <person name="Schuster L."/>
            <person name="Cowan T.M."/>
            <person name="Smanski M.J."/>
            <person name="Chevrette M.G."/>
            <person name="De Carvalho L.P.S."/>
            <person name="Shen B."/>
        </authorList>
    </citation>
    <scope>NUCLEOTIDE SEQUENCE [LARGE SCALE GENOMIC DNA]</scope>
    <source>
        <strain evidence="3 4">NPDC001650</strain>
    </source>
</reference>
<dbReference type="EMBL" id="JBIAUT010000014">
    <property type="protein sequence ID" value="MFF4220321.1"/>
    <property type="molecule type" value="Genomic_DNA"/>
</dbReference>